<protein>
    <recommendedName>
        <fullName evidence="1">Glutamine amidotransferase domain-containing protein</fullName>
    </recommendedName>
</protein>
<dbReference type="Pfam" id="PF00117">
    <property type="entry name" value="GATase"/>
    <property type="match status" value="1"/>
</dbReference>
<reference evidence="2" key="1">
    <citation type="submission" date="2022-12" db="EMBL/GenBank/DDBJ databases">
        <authorList>
            <person name="Petersen C."/>
        </authorList>
    </citation>
    <scope>NUCLEOTIDE SEQUENCE</scope>
    <source>
        <strain evidence="2">IBT 16125</strain>
    </source>
</reference>
<dbReference type="PROSITE" id="PS51273">
    <property type="entry name" value="GATASE_TYPE_1"/>
    <property type="match status" value="1"/>
</dbReference>
<dbReference type="AlphaFoldDB" id="A0AAD6C7N4"/>
<dbReference type="InterPro" id="IPR017926">
    <property type="entry name" value="GATASE"/>
</dbReference>
<dbReference type="PANTHER" id="PTHR42695:SF5">
    <property type="entry name" value="GLUTAMINE AMIDOTRANSFERASE YLR126C-RELATED"/>
    <property type="match status" value="1"/>
</dbReference>
<sequence>TKVHIQTITGNMTRSLRIAVLECDTPIPPVKDELGGYGDIFTRLLKKGLEASGNSEVEIQEISKWHVVDNPVYPDPNEYDAFLLSGSKHDSFADDTWIVSLTDYIRGVIEQHKKPVVGICFGHQIIARALGSRVGRGDDGWEVSVEEITLTDVGKQIFGKDKLHLQQMHRDVVHELPAGCVNLGYSPRCAIQGLYMPKRLWSVQAHPEFNEFIMSRILKFRHDGGVFNDQLYEDGASRAAKPHDGEFLATEIIKFMAEATA</sequence>
<evidence type="ECO:0000313" key="2">
    <source>
        <dbReference type="EMBL" id="KAJ5454094.1"/>
    </source>
</evidence>
<keyword evidence="3" id="KW-1185">Reference proteome</keyword>
<dbReference type="RefSeq" id="XP_056767050.1">
    <property type="nucleotide sequence ID" value="XM_056908432.1"/>
</dbReference>
<dbReference type="GO" id="GO:0005634">
    <property type="term" value="C:nucleus"/>
    <property type="evidence" value="ECO:0007669"/>
    <property type="project" value="TreeGrafter"/>
</dbReference>
<evidence type="ECO:0000313" key="3">
    <source>
        <dbReference type="Proteomes" id="UP001213681"/>
    </source>
</evidence>
<gene>
    <name evidence="2" type="ORF">N7458_005050</name>
</gene>
<feature type="domain" description="Glutamine amidotransferase" evidence="1">
    <location>
        <begin position="43"/>
        <end position="210"/>
    </location>
</feature>
<evidence type="ECO:0000259" key="1">
    <source>
        <dbReference type="Pfam" id="PF00117"/>
    </source>
</evidence>
<dbReference type="GO" id="GO:0005829">
    <property type="term" value="C:cytosol"/>
    <property type="evidence" value="ECO:0007669"/>
    <property type="project" value="TreeGrafter"/>
</dbReference>
<comment type="caution">
    <text evidence="2">The sequence shown here is derived from an EMBL/GenBank/DDBJ whole genome shotgun (WGS) entry which is preliminary data.</text>
</comment>
<feature type="non-terminal residue" evidence="2">
    <location>
        <position position="261"/>
    </location>
</feature>
<accession>A0AAD6C7N4</accession>
<name>A0AAD6C7N4_9EURO</name>
<dbReference type="SUPFAM" id="SSF52317">
    <property type="entry name" value="Class I glutamine amidotransferase-like"/>
    <property type="match status" value="1"/>
</dbReference>
<dbReference type="PANTHER" id="PTHR42695">
    <property type="entry name" value="GLUTAMINE AMIDOTRANSFERASE YLR126C-RELATED"/>
    <property type="match status" value="1"/>
</dbReference>
<dbReference type="CDD" id="cd01741">
    <property type="entry name" value="GATase1_1"/>
    <property type="match status" value="1"/>
</dbReference>
<proteinExistence type="predicted"/>
<dbReference type="InterPro" id="IPR029062">
    <property type="entry name" value="Class_I_gatase-like"/>
</dbReference>
<organism evidence="2 3">
    <name type="scientific">Penicillium daleae</name>
    <dbReference type="NCBI Taxonomy" id="63821"/>
    <lineage>
        <taxon>Eukaryota</taxon>
        <taxon>Fungi</taxon>
        <taxon>Dikarya</taxon>
        <taxon>Ascomycota</taxon>
        <taxon>Pezizomycotina</taxon>
        <taxon>Eurotiomycetes</taxon>
        <taxon>Eurotiomycetidae</taxon>
        <taxon>Eurotiales</taxon>
        <taxon>Aspergillaceae</taxon>
        <taxon>Penicillium</taxon>
    </lineage>
</organism>
<dbReference type="GeneID" id="81598675"/>
<dbReference type="Proteomes" id="UP001213681">
    <property type="component" value="Unassembled WGS sequence"/>
</dbReference>
<reference evidence="2" key="2">
    <citation type="journal article" date="2023" name="IMA Fungus">
        <title>Comparative genomic study of the Penicillium genus elucidates a diverse pangenome and 15 lateral gene transfer events.</title>
        <authorList>
            <person name="Petersen C."/>
            <person name="Sorensen T."/>
            <person name="Nielsen M.R."/>
            <person name="Sondergaard T.E."/>
            <person name="Sorensen J.L."/>
            <person name="Fitzpatrick D.A."/>
            <person name="Frisvad J.C."/>
            <person name="Nielsen K.L."/>
        </authorList>
    </citation>
    <scope>NUCLEOTIDE SEQUENCE</scope>
    <source>
        <strain evidence="2">IBT 16125</strain>
    </source>
</reference>
<dbReference type="EMBL" id="JAPVEA010000005">
    <property type="protein sequence ID" value="KAJ5454094.1"/>
    <property type="molecule type" value="Genomic_DNA"/>
</dbReference>
<dbReference type="Gene3D" id="3.40.50.880">
    <property type="match status" value="1"/>
</dbReference>
<dbReference type="InterPro" id="IPR044992">
    <property type="entry name" value="ChyE-like"/>
</dbReference>